<dbReference type="AlphaFoldDB" id="A0AAP0BGG6"/>
<name>A0AAP0BGG6_9ASPA</name>
<organism evidence="2 3">
    <name type="scientific">Platanthera zijinensis</name>
    <dbReference type="NCBI Taxonomy" id="2320716"/>
    <lineage>
        <taxon>Eukaryota</taxon>
        <taxon>Viridiplantae</taxon>
        <taxon>Streptophyta</taxon>
        <taxon>Embryophyta</taxon>
        <taxon>Tracheophyta</taxon>
        <taxon>Spermatophyta</taxon>
        <taxon>Magnoliopsida</taxon>
        <taxon>Liliopsida</taxon>
        <taxon>Asparagales</taxon>
        <taxon>Orchidaceae</taxon>
        <taxon>Orchidoideae</taxon>
        <taxon>Orchideae</taxon>
        <taxon>Orchidinae</taxon>
        <taxon>Platanthera</taxon>
    </lineage>
</organism>
<reference evidence="2 3" key="1">
    <citation type="journal article" date="2022" name="Nat. Plants">
        <title>Genomes of leafy and leafless Platanthera orchids illuminate the evolution of mycoheterotrophy.</title>
        <authorList>
            <person name="Li M.H."/>
            <person name="Liu K.W."/>
            <person name="Li Z."/>
            <person name="Lu H.C."/>
            <person name="Ye Q.L."/>
            <person name="Zhang D."/>
            <person name="Wang J.Y."/>
            <person name="Li Y.F."/>
            <person name="Zhong Z.M."/>
            <person name="Liu X."/>
            <person name="Yu X."/>
            <person name="Liu D.K."/>
            <person name="Tu X.D."/>
            <person name="Liu B."/>
            <person name="Hao Y."/>
            <person name="Liao X.Y."/>
            <person name="Jiang Y.T."/>
            <person name="Sun W.H."/>
            <person name="Chen J."/>
            <person name="Chen Y.Q."/>
            <person name="Ai Y."/>
            <person name="Zhai J.W."/>
            <person name="Wu S.S."/>
            <person name="Zhou Z."/>
            <person name="Hsiao Y.Y."/>
            <person name="Wu W.L."/>
            <person name="Chen Y.Y."/>
            <person name="Lin Y.F."/>
            <person name="Hsu J.L."/>
            <person name="Li C.Y."/>
            <person name="Wang Z.W."/>
            <person name="Zhao X."/>
            <person name="Zhong W.Y."/>
            <person name="Ma X.K."/>
            <person name="Ma L."/>
            <person name="Huang J."/>
            <person name="Chen G.Z."/>
            <person name="Huang M.Z."/>
            <person name="Huang L."/>
            <person name="Peng D.H."/>
            <person name="Luo Y.B."/>
            <person name="Zou S.Q."/>
            <person name="Chen S.P."/>
            <person name="Lan S."/>
            <person name="Tsai W.C."/>
            <person name="Van de Peer Y."/>
            <person name="Liu Z.J."/>
        </authorList>
    </citation>
    <scope>NUCLEOTIDE SEQUENCE [LARGE SCALE GENOMIC DNA]</scope>
    <source>
        <strain evidence="2">Lor287</strain>
    </source>
</reference>
<evidence type="ECO:0008006" key="4">
    <source>
        <dbReference type="Google" id="ProtNLM"/>
    </source>
</evidence>
<comment type="caution">
    <text evidence="2">The sequence shown here is derived from an EMBL/GenBank/DDBJ whole genome shotgun (WGS) entry which is preliminary data.</text>
</comment>
<dbReference type="Pfam" id="PF11820">
    <property type="entry name" value="DUF3339"/>
    <property type="match status" value="1"/>
</dbReference>
<keyword evidence="1" id="KW-0472">Membrane</keyword>
<proteinExistence type="predicted"/>
<gene>
    <name evidence="2" type="ORF">KSP39_PZI011209</name>
</gene>
<evidence type="ECO:0000313" key="3">
    <source>
        <dbReference type="Proteomes" id="UP001418222"/>
    </source>
</evidence>
<dbReference type="Proteomes" id="UP001418222">
    <property type="component" value="Unassembled WGS sequence"/>
</dbReference>
<evidence type="ECO:0000313" key="2">
    <source>
        <dbReference type="EMBL" id="KAK8938618.1"/>
    </source>
</evidence>
<keyword evidence="3" id="KW-1185">Reference proteome</keyword>
<feature type="transmembrane region" description="Helical" evidence="1">
    <location>
        <begin position="40"/>
        <end position="62"/>
    </location>
</feature>
<dbReference type="EMBL" id="JBBWWQ010000009">
    <property type="protein sequence ID" value="KAK8938618.1"/>
    <property type="molecule type" value="Genomic_DNA"/>
</dbReference>
<sequence>MRDWMPAIIASALFGFLSPGVIFQLPGRSRPVEFFNMRTSWVSILVHALIFALFLLLFLIILHPHLYV</sequence>
<protein>
    <recommendedName>
        <fullName evidence="4">Transmembrane protein</fullName>
    </recommendedName>
</protein>
<accession>A0AAP0BGG6</accession>
<dbReference type="PANTHER" id="PTHR33128:SF54">
    <property type="entry name" value="OS01G0849500 PROTEIN"/>
    <property type="match status" value="1"/>
</dbReference>
<dbReference type="PANTHER" id="PTHR33128">
    <property type="entry name" value="OS05G0103400 PROTEIN"/>
    <property type="match status" value="1"/>
</dbReference>
<evidence type="ECO:0000256" key="1">
    <source>
        <dbReference type="SAM" id="Phobius"/>
    </source>
</evidence>
<dbReference type="InterPro" id="IPR021775">
    <property type="entry name" value="DUF3339"/>
</dbReference>
<keyword evidence="1" id="KW-0812">Transmembrane</keyword>
<keyword evidence="1" id="KW-1133">Transmembrane helix</keyword>